<name>A0AAD1XT16_EUPCR</name>
<feature type="compositionally biased region" description="Polar residues" evidence="2">
    <location>
        <begin position="409"/>
        <end position="424"/>
    </location>
</feature>
<evidence type="ECO:0000313" key="4">
    <source>
        <dbReference type="EMBL" id="CAI2378402.1"/>
    </source>
</evidence>
<dbReference type="InterPro" id="IPR013783">
    <property type="entry name" value="Ig-like_fold"/>
</dbReference>
<dbReference type="CDD" id="cd00063">
    <property type="entry name" value="FN3"/>
    <property type="match status" value="1"/>
</dbReference>
<evidence type="ECO:0000256" key="2">
    <source>
        <dbReference type="SAM" id="MobiDB-lite"/>
    </source>
</evidence>
<reference evidence="4" key="1">
    <citation type="submission" date="2023-07" db="EMBL/GenBank/DDBJ databases">
        <authorList>
            <consortium name="AG Swart"/>
            <person name="Singh M."/>
            <person name="Singh A."/>
            <person name="Seah K."/>
            <person name="Emmerich C."/>
        </authorList>
    </citation>
    <scope>NUCLEOTIDE SEQUENCE</scope>
    <source>
        <strain evidence="4">DP1</strain>
    </source>
</reference>
<keyword evidence="5" id="KW-1185">Reference proteome</keyword>
<comment type="caution">
    <text evidence="4">The sequence shown here is derived from an EMBL/GenBank/DDBJ whole genome shotgun (WGS) entry which is preliminary data.</text>
</comment>
<feature type="domain" description="Fibronectin type-III" evidence="3">
    <location>
        <begin position="500"/>
        <end position="603"/>
    </location>
</feature>
<accession>A0AAD1XT16</accession>
<feature type="coiled-coil region" evidence="1">
    <location>
        <begin position="184"/>
        <end position="236"/>
    </location>
</feature>
<feature type="compositionally biased region" description="Basic and acidic residues" evidence="2">
    <location>
        <begin position="394"/>
        <end position="405"/>
    </location>
</feature>
<dbReference type="SMART" id="SM00060">
    <property type="entry name" value="FN3"/>
    <property type="match status" value="1"/>
</dbReference>
<feature type="compositionally biased region" description="Polar residues" evidence="2">
    <location>
        <begin position="360"/>
        <end position="369"/>
    </location>
</feature>
<dbReference type="InterPro" id="IPR036116">
    <property type="entry name" value="FN3_sf"/>
</dbReference>
<evidence type="ECO:0000259" key="3">
    <source>
        <dbReference type="PROSITE" id="PS50853"/>
    </source>
</evidence>
<feature type="compositionally biased region" description="Polar residues" evidence="2">
    <location>
        <begin position="377"/>
        <end position="393"/>
    </location>
</feature>
<keyword evidence="1" id="KW-0175">Coiled coil</keyword>
<feature type="region of interest" description="Disordered" evidence="2">
    <location>
        <begin position="360"/>
        <end position="448"/>
    </location>
</feature>
<dbReference type="CDD" id="cd19757">
    <property type="entry name" value="Bbox1"/>
    <property type="match status" value="1"/>
</dbReference>
<sequence length="761" mass="86361">MSSSEEETKTIEGYRDKFNDTLSSISSEAAPLCQRCSSEDASFACIDCGNIYLCTSCEDLVHSLGVYENHKRVKASEFSLELQATSKNINSEIEVVPLDQPALTQREKEVVIRLKEKLDRLQTHSSEIGLQRYSESKDLVGQSDAREVDEQGGVLMKLKHKQREIESSYDASVKGLKHSMDFVRLVINNRQKQLEAKLEEMKSQKDLVISSSINEISKVKDQIQKISKKIEKAIARPSSFQAEDEIKVDKELEDLDIMISSDSLNEPEIELDFPKILDLSSIEGVFEQLSFQSSTYDKGKPDLFIEQRFDQEESKDDEESKAEEIQLESCRKLSKGSSLLVRKDKLLIKDTKAGVANYISNSETPTSTKGRPRKNFKNSLSRPLTRTMSSYGQNKEEAKTKEKGYMRGGSTSSSRQKLYKNSKNMIGGSREIGSHSSRYKPKSKDRREDNIHSFVANDSSANLLKQSESARNGGNSISADNQPVVQIDEEEEKRLIDENPMRKRVFLNVSKTSTSVQVSWTHSSKNKSVKRVQYILEYGVGIKMNGEEQFRMIYKGKAHKCIITDLMPRTAYHFKVVPFQTDEDGKEILGECSDIKLINTYDNQDIHSSTLGHHASIVMKKQEKWINFDKQGLVTAQYGYSYGNQMWKVTIDCINHYNLYNEDFTGLMHIGVVNEKARSNKIYGSVIPYSLQKGKVKVKVLLETEKQRVTIFTSATSRKGETISDLPKGGMFVPAIFNKTQKNDRNLKILAKFNFEQPIMS</sequence>
<dbReference type="InterPro" id="IPR003961">
    <property type="entry name" value="FN3_dom"/>
</dbReference>
<dbReference type="AlphaFoldDB" id="A0AAD1XT16"/>
<dbReference type="PROSITE" id="PS50853">
    <property type="entry name" value="FN3"/>
    <property type="match status" value="1"/>
</dbReference>
<evidence type="ECO:0000256" key="1">
    <source>
        <dbReference type="SAM" id="Coils"/>
    </source>
</evidence>
<dbReference type="Gene3D" id="2.60.40.10">
    <property type="entry name" value="Immunoglobulins"/>
    <property type="match status" value="1"/>
</dbReference>
<gene>
    <name evidence="4" type="ORF">ECRASSUSDP1_LOCUS19797</name>
</gene>
<evidence type="ECO:0000313" key="5">
    <source>
        <dbReference type="Proteomes" id="UP001295684"/>
    </source>
</evidence>
<proteinExistence type="predicted"/>
<protein>
    <recommendedName>
        <fullName evidence="3">Fibronectin type-III domain-containing protein</fullName>
    </recommendedName>
</protein>
<dbReference type="Proteomes" id="UP001295684">
    <property type="component" value="Unassembled WGS sequence"/>
</dbReference>
<dbReference type="SUPFAM" id="SSF49265">
    <property type="entry name" value="Fibronectin type III"/>
    <property type="match status" value="1"/>
</dbReference>
<organism evidence="4 5">
    <name type="scientific">Euplotes crassus</name>
    <dbReference type="NCBI Taxonomy" id="5936"/>
    <lineage>
        <taxon>Eukaryota</taxon>
        <taxon>Sar</taxon>
        <taxon>Alveolata</taxon>
        <taxon>Ciliophora</taxon>
        <taxon>Intramacronucleata</taxon>
        <taxon>Spirotrichea</taxon>
        <taxon>Hypotrichia</taxon>
        <taxon>Euplotida</taxon>
        <taxon>Euplotidae</taxon>
        <taxon>Moneuplotes</taxon>
    </lineage>
</organism>
<dbReference type="EMBL" id="CAMPGE010020124">
    <property type="protein sequence ID" value="CAI2378402.1"/>
    <property type="molecule type" value="Genomic_DNA"/>
</dbReference>